<sequence>MTRTSLLSTATVVTVGLLSKTFLRCATASVTVNGLQALLDVLHNPERSKGRGIITVSNHISTLDDPVTWGVLPTKCYFNTKTTRWTLGASDIMFTNALFSRFFRLGQTIETFRGRGIYQPAVDTAINKLNQGAWVHLYGEGKVCQPNTYWQDHEGRATLPRFKWGIGRMLMEAQSTPVVIPVWLAGFEQLMPEGRPFPYKYIPRLGIRLSVTFGDPLPAEDVRNALGRIYRVPGDCSSSRQDEKLSKDSQGCINVLRSTNVRTMAELDRVRSEVTDFVRLAVLDLGRKVSGPMLSGSARPPE</sequence>
<comment type="catalytic activity">
    <reaction evidence="11">
        <text>1'-[1,2-diacyl-sn-glycero-3-phospho],3'-[1-acyl-sn-glycero-3-phospho]-glycerol + a 1,2-diacyl-sn-glycero-3-phosphocholine = a cardiolipin + a 1-acyl-sn-glycero-3-phosphocholine</text>
        <dbReference type="Rhea" id="RHEA:33731"/>
        <dbReference type="ChEBI" id="CHEBI:57643"/>
        <dbReference type="ChEBI" id="CHEBI:58168"/>
        <dbReference type="ChEBI" id="CHEBI:62237"/>
        <dbReference type="ChEBI" id="CHEBI:64743"/>
    </reaction>
    <physiologicalReaction direction="left-to-right" evidence="11">
        <dbReference type="Rhea" id="RHEA:33732"/>
    </physiologicalReaction>
    <physiologicalReaction direction="right-to-left" evidence="11">
        <dbReference type="Rhea" id="RHEA:33733"/>
    </physiologicalReaction>
</comment>
<evidence type="ECO:0000256" key="10">
    <source>
        <dbReference type="ARBA" id="ARBA00024323"/>
    </source>
</evidence>
<dbReference type="STRING" id="703135.A0A2A9NWB0"/>
<dbReference type="CDD" id="cd07989">
    <property type="entry name" value="LPLAT_AGPAT-like"/>
    <property type="match status" value="1"/>
</dbReference>
<evidence type="ECO:0000256" key="5">
    <source>
        <dbReference type="ARBA" id="ARBA00022792"/>
    </source>
</evidence>
<evidence type="ECO:0000256" key="11">
    <source>
        <dbReference type="ARBA" id="ARBA00047906"/>
    </source>
</evidence>
<dbReference type="GO" id="GO:0047184">
    <property type="term" value="F:1-acylglycerophosphocholine O-acyltransferase activity"/>
    <property type="evidence" value="ECO:0007669"/>
    <property type="project" value="TreeGrafter"/>
</dbReference>
<feature type="signal peptide" evidence="13">
    <location>
        <begin position="1"/>
        <end position="28"/>
    </location>
</feature>
<evidence type="ECO:0000256" key="2">
    <source>
        <dbReference type="ARBA" id="ARBA00010524"/>
    </source>
</evidence>
<comment type="subcellular location">
    <subcellularLocation>
        <location evidence="1">Mitochondrion inner membrane</location>
        <topology evidence="1">Peripheral membrane protein</topology>
        <orientation evidence="1">Intermembrane side</orientation>
    </subcellularLocation>
    <subcellularLocation>
        <location evidence="10">Mitochondrion outer membrane</location>
        <topology evidence="10">Peripheral membrane protein</topology>
        <orientation evidence="10">Intermembrane side</orientation>
    </subcellularLocation>
</comment>
<evidence type="ECO:0000256" key="9">
    <source>
        <dbReference type="ARBA" id="ARBA00023315"/>
    </source>
</evidence>
<comment type="similarity">
    <text evidence="2 12">Belongs to the taffazin family.</text>
</comment>
<keyword evidence="16" id="KW-1185">Reference proteome</keyword>
<proteinExistence type="inferred from homology"/>
<dbReference type="SMART" id="SM00563">
    <property type="entry name" value="PlsC"/>
    <property type="match status" value="1"/>
</dbReference>
<feature type="domain" description="Phospholipid/glycerol acyltransferase" evidence="14">
    <location>
        <begin position="53"/>
        <end position="187"/>
    </location>
</feature>
<evidence type="ECO:0000256" key="8">
    <source>
        <dbReference type="ARBA" id="ARBA00023136"/>
    </source>
</evidence>
<dbReference type="PANTHER" id="PTHR12497">
    <property type="entry name" value="TAZ PROTEIN TAFAZZIN"/>
    <property type="match status" value="1"/>
</dbReference>
<keyword evidence="6" id="KW-0443">Lipid metabolism</keyword>
<protein>
    <recommendedName>
        <fullName evidence="12">Tafazzin family protein</fullName>
    </recommendedName>
</protein>
<name>A0A2A9NWB0_9AGAR</name>
<dbReference type="Pfam" id="PF01553">
    <property type="entry name" value="Acyltransferase"/>
    <property type="match status" value="1"/>
</dbReference>
<keyword evidence="13" id="KW-0732">Signal</keyword>
<evidence type="ECO:0000256" key="4">
    <source>
        <dbReference type="ARBA" id="ARBA00022787"/>
    </source>
</evidence>
<dbReference type="EMBL" id="KZ301978">
    <property type="protein sequence ID" value="PFH52597.1"/>
    <property type="molecule type" value="Genomic_DNA"/>
</dbReference>
<dbReference type="PANTHER" id="PTHR12497:SF0">
    <property type="entry name" value="TAFAZZIN"/>
    <property type="match status" value="1"/>
</dbReference>
<dbReference type="SUPFAM" id="SSF69593">
    <property type="entry name" value="Glycerol-3-phosphate (1)-acyltransferase"/>
    <property type="match status" value="1"/>
</dbReference>
<keyword evidence="8" id="KW-0472">Membrane</keyword>
<dbReference type="GO" id="GO:0005743">
    <property type="term" value="C:mitochondrial inner membrane"/>
    <property type="evidence" value="ECO:0007669"/>
    <property type="project" value="UniProtKB-SubCell"/>
</dbReference>
<evidence type="ECO:0000313" key="15">
    <source>
        <dbReference type="EMBL" id="PFH52597.1"/>
    </source>
</evidence>
<organism evidence="15 16">
    <name type="scientific">Amanita thiersii Skay4041</name>
    <dbReference type="NCBI Taxonomy" id="703135"/>
    <lineage>
        <taxon>Eukaryota</taxon>
        <taxon>Fungi</taxon>
        <taxon>Dikarya</taxon>
        <taxon>Basidiomycota</taxon>
        <taxon>Agaricomycotina</taxon>
        <taxon>Agaricomycetes</taxon>
        <taxon>Agaricomycetidae</taxon>
        <taxon>Agaricales</taxon>
        <taxon>Pluteineae</taxon>
        <taxon>Amanitaceae</taxon>
        <taxon>Amanita</taxon>
    </lineage>
</organism>
<evidence type="ECO:0000256" key="3">
    <source>
        <dbReference type="ARBA" id="ARBA00022679"/>
    </source>
</evidence>
<evidence type="ECO:0000259" key="14">
    <source>
        <dbReference type="SMART" id="SM00563"/>
    </source>
</evidence>
<evidence type="ECO:0000256" key="6">
    <source>
        <dbReference type="ARBA" id="ARBA00023098"/>
    </source>
</evidence>
<dbReference type="Proteomes" id="UP000242287">
    <property type="component" value="Unassembled WGS sequence"/>
</dbReference>
<keyword evidence="3" id="KW-0808">Transferase</keyword>
<dbReference type="GO" id="GO:0005741">
    <property type="term" value="C:mitochondrial outer membrane"/>
    <property type="evidence" value="ECO:0007669"/>
    <property type="project" value="UniProtKB-SubCell"/>
</dbReference>
<evidence type="ECO:0000313" key="16">
    <source>
        <dbReference type="Proteomes" id="UP000242287"/>
    </source>
</evidence>
<keyword evidence="5" id="KW-0999">Mitochondrion inner membrane</keyword>
<evidence type="ECO:0000256" key="1">
    <source>
        <dbReference type="ARBA" id="ARBA00004137"/>
    </source>
</evidence>
<feature type="chain" id="PRO_5012993151" description="Tafazzin family protein" evidence="13">
    <location>
        <begin position="29"/>
        <end position="302"/>
    </location>
</feature>
<accession>A0A2A9NWB0</accession>
<keyword evidence="7" id="KW-0496">Mitochondrion</keyword>
<dbReference type="OrthoDB" id="193467at2759"/>
<evidence type="ECO:0000256" key="12">
    <source>
        <dbReference type="RuleBase" id="RU365062"/>
    </source>
</evidence>
<dbReference type="GO" id="GO:0007007">
    <property type="term" value="P:inner mitochondrial membrane organization"/>
    <property type="evidence" value="ECO:0007669"/>
    <property type="project" value="TreeGrafter"/>
</dbReference>
<evidence type="ECO:0000256" key="13">
    <source>
        <dbReference type="SAM" id="SignalP"/>
    </source>
</evidence>
<dbReference type="InterPro" id="IPR002123">
    <property type="entry name" value="Plipid/glycerol_acylTrfase"/>
</dbReference>
<dbReference type="GO" id="GO:0035965">
    <property type="term" value="P:cardiolipin acyl-chain remodeling"/>
    <property type="evidence" value="ECO:0007669"/>
    <property type="project" value="TreeGrafter"/>
</dbReference>
<dbReference type="PRINTS" id="PR00979">
    <property type="entry name" value="TAFAZZIN"/>
</dbReference>
<dbReference type="AlphaFoldDB" id="A0A2A9NWB0"/>
<reference evidence="15 16" key="1">
    <citation type="submission" date="2014-02" db="EMBL/GenBank/DDBJ databases">
        <title>Transposable element dynamics among asymbiotic and ectomycorrhizal Amanita fungi.</title>
        <authorList>
            <consortium name="DOE Joint Genome Institute"/>
            <person name="Hess J."/>
            <person name="Skrede I."/>
            <person name="Wolfe B."/>
            <person name="LaButti K."/>
            <person name="Ohm R.A."/>
            <person name="Grigoriev I.V."/>
            <person name="Pringle A."/>
        </authorList>
    </citation>
    <scope>NUCLEOTIDE SEQUENCE [LARGE SCALE GENOMIC DNA]</scope>
    <source>
        <strain evidence="15 16">SKay4041</strain>
    </source>
</reference>
<keyword evidence="4" id="KW-1000">Mitochondrion outer membrane</keyword>
<dbReference type="InterPro" id="IPR000872">
    <property type="entry name" value="Tafazzin"/>
</dbReference>
<evidence type="ECO:0000256" key="7">
    <source>
        <dbReference type="ARBA" id="ARBA00023128"/>
    </source>
</evidence>
<keyword evidence="9" id="KW-0012">Acyltransferase</keyword>
<gene>
    <name evidence="15" type="ORF">AMATHDRAFT_56653</name>
</gene>